<dbReference type="CDD" id="cd01189">
    <property type="entry name" value="INT_ICEBs1_C_like"/>
    <property type="match status" value="1"/>
</dbReference>
<dbReference type="Pfam" id="PF00589">
    <property type="entry name" value="Phage_integrase"/>
    <property type="match status" value="1"/>
</dbReference>
<evidence type="ECO:0000313" key="3">
    <source>
        <dbReference type="EMBL" id="OEJ74834.1"/>
    </source>
</evidence>
<organism evidence="3">
    <name type="scientific">Desertifilum tharense IPPAS B-1220</name>
    <dbReference type="NCBI Taxonomy" id="1781255"/>
    <lineage>
        <taxon>Bacteria</taxon>
        <taxon>Bacillati</taxon>
        <taxon>Cyanobacteriota</taxon>
        <taxon>Cyanophyceae</taxon>
        <taxon>Desertifilales</taxon>
        <taxon>Desertifilaceae</taxon>
        <taxon>Desertifilum</taxon>
    </lineage>
</organism>
<dbReference type="GO" id="GO:0006310">
    <property type="term" value="P:DNA recombination"/>
    <property type="evidence" value="ECO:0007669"/>
    <property type="project" value="UniProtKB-KW"/>
</dbReference>
<dbReference type="InterPro" id="IPR050090">
    <property type="entry name" value="Tyrosine_recombinase_XerCD"/>
</dbReference>
<dbReference type="GO" id="GO:0003677">
    <property type="term" value="F:DNA binding"/>
    <property type="evidence" value="ECO:0007669"/>
    <property type="project" value="InterPro"/>
</dbReference>
<dbReference type="STRING" id="1781255.BH720_12720"/>
<dbReference type="PROSITE" id="PS51898">
    <property type="entry name" value="TYR_RECOMBINASE"/>
    <property type="match status" value="1"/>
</dbReference>
<feature type="domain" description="Tyr recombinase" evidence="2">
    <location>
        <begin position="208"/>
        <end position="400"/>
    </location>
</feature>
<gene>
    <name evidence="3" type="ORF">BH720_12720</name>
</gene>
<dbReference type="Gene3D" id="1.10.443.10">
    <property type="entry name" value="Intergrase catalytic core"/>
    <property type="match status" value="1"/>
</dbReference>
<dbReference type="EMBL" id="MJGC01000060">
    <property type="protein sequence ID" value="OEJ74834.1"/>
    <property type="molecule type" value="Genomic_DNA"/>
</dbReference>
<accession>A0A1E5QJR7</accession>
<dbReference type="InterPro" id="IPR002104">
    <property type="entry name" value="Integrase_catalytic"/>
</dbReference>
<dbReference type="InterPro" id="IPR011010">
    <property type="entry name" value="DNA_brk_join_enz"/>
</dbReference>
<reference evidence="3" key="1">
    <citation type="submission" date="2016-09" db="EMBL/GenBank/DDBJ databases">
        <title>Draft genome of thermotolerant cyanobacterium Desertifilum sp. strain IPPAS B-1220.</title>
        <authorList>
            <person name="Sinetova M.A."/>
            <person name="Bolakhan K."/>
            <person name="Zayadan B.K."/>
            <person name="Mironov K.S."/>
            <person name="Ustinova V."/>
            <person name="Kupriyanova E.V."/>
            <person name="Sidorov R.A."/>
            <person name="Skrypnik A.N."/>
            <person name="Gogoleva N.E."/>
            <person name="Gogolev Y.V."/>
            <person name="Los D.A."/>
        </authorList>
    </citation>
    <scope>NUCLEOTIDE SEQUENCE [LARGE SCALE GENOMIC DNA]</scope>
    <source>
        <strain evidence="3">IPPAS B-1220</strain>
    </source>
</reference>
<dbReference type="OrthoDB" id="530235at2"/>
<dbReference type="InterPro" id="IPR013762">
    <property type="entry name" value="Integrase-like_cat_sf"/>
</dbReference>
<comment type="caution">
    <text evidence="3">The sequence shown here is derived from an EMBL/GenBank/DDBJ whole genome shotgun (WGS) entry which is preliminary data.</text>
</comment>
<name>A0A1E5QJR7_9CYAN</name>
<evidence type="ECO:0000256" key="1">
    <source>
        <dbReference type="ARBA" id="ARBA00023172"/>
    </source>
</evidence>
<proteinExistence type="predicted"/>
<dbReference type="GO" id="GO:0015074">
    <property type="term" value="P:DNA integration"/>
    <property type="evidence" value="ECO:0007669"/>
    <property type="project" value="InterPro"/>
</dbReference>
<sequence length="408" mass="47147">MVAASKSEFKHLSVMTMKTPSGNMYQLRLSAQWGRKTIGLGSDRFFALNLALEVDESIEECRTKGKDIEIDSLKELVKSRRETTPPRVLKIVEKDDLAILWDNYVTFHRSKGAWEETYVLTHIKTVGSLVGKCPYQKLENKQEIVRWLFDDPKRSPATSKNRLKLIVAAIDWASKQGQISRHWGIEYRDLLESISIKTCQSPNDEDESNIEIFSVKEVYQILEALKTDCFSRFKGKHHQYYKYVYFCWLTGCRPSEAIALKWENVDLSKNNIKFCEGRVNASGQIIEKKGTKTAPSRLFPINEELRNLLESIPKNQGYVFRNAMGKPISQQAFNGVWRTLLNRAGIPYRMPYQLRHTMISYHANNDFPIQKLCQLVGNSEKVLRERYLKLDIERIGLPGVVKSWEVSL</sequence>
<dbReference type="PANTHER" id="PTHR30349:SF64">
    <property type="entry name" value="PROPHAGE INTEGRASE INTD-RELATED"/>
    <property type="match status" value="1"/>
</dbReference>
<evidence type="ECO:0000259" key="2">
    <source>
        <dbReference type="PROSITE" id="PS51898"/>
    </source>
</evidence>
<dbReference type="PANTHER" id="PTHR30349">
    <property type="entry name" value="PHAGE INTEGRASE-RELATED"/>
    <property type="match status" value="1"/>
</dbReference>
<dbReference type="SUPFAM" id="SSF56349">
    <property type="entry name" value="DNA breaking-rejoining enzymes"/>
    <property type="match status" value="1"/>
</dbReference>
<keyword evidence="1" id="KW-0233">DNA recombination</keyword>
<protein>
    <submittedName>
        <fullName evidence="3">Integrase</fullName>
    </submittedName>
</protein>
<dbReference type="AlphaFoldDB" id="A0A1E5QJR7"/>